<dbReference type="PANTHER" id="PTHR46733">
    <property type="entry name" value="26.5 KDA HEAT SHOCK PROTEIN, MITOCHONDRIAL"/>
    <property type="match status" value="1"/>
</dbReference>
<dbReference type="RefSeq" id="WP_377003673.1">
    <property type="nucleotide sequence ID" value="NZ_JBHSGG010000015.1"/>
</dbReference>
<evidence type="ECO:0000256" key="3">
    <source>
        <dbReference type="RuleBase" id="RU003616"/>
    </source>
</evidence>
<dbReference type="EMBL" id="JBHSGG010000015">
    <property type="protein sequence ID" value="MFC4727661.1"/>
    <property type="molecule type" value="Genomic_DNA"/>
</dbReference>
<dbReference type="InterPro" id="IPR008978">
    <property type="entry name" value="HSP20-like_chaperone"/>
</dbReference>
<dbReference type="InterPro" id="IPR044587">
    <property type="entry name" value="HSP21-like"/>
</dbReference>
<dbReference type="Pfam" id="PF00011">
    <property type="entry name" value="HSP20"/>
    <property type="match status" value="1"/>
</dbReference>
<dbReference type="Proteomes" id="UP001595892">
    <property type="component" value="Unassembled WGS sequence"/>
</dbReference>
<dbReference type="CDD" id="cd06464">
    <property type="entry name" value="ACD_sHsps-like"/>
    <property type="match status" value="1"/>
</dbReference>
<comment type="caution">
    <text evidence="5">The sequence shown here is derived from an EMBL/GenBank/DDBJ whole genome shotgun (WGS) entry which is preliminary data.</text>
</comment>
<evidence type="ECO:0000259" key="4">
    <source>
        <dbReference type="PROSITE" id="PS01031"/>
    </source>
</evidence>
<dbReference type="SUPFAM" id="SSF49764">
    <property type="entry name" value="HSP20-like chaperones"/>
    <property type="match status" value="1"/>
</dbReference>
<evidence type="ECO:0000313" key="6">
    <source>
        <dbReference type="Proteomes" id="UP001595892"/>
    </source>
</evidence>
<feature type="domain" description="SHSP" evidence="4">
    <location>
        <begin position="53"/>
        <end position="163"/>
    </location>
</feature>
<evidence type="ECO:0000256" key="2">
    <source>
        <dbReference type="PROSITE-ProRule" id="PRU00285"/>
    </source>
</evidence>
<sequence length="166" mass="18606">MSVSQLIPWSRNRNAAVAPAPTRDPILSLHNEMNRLFDELWSQLDMPRPGLGLLRGAQWPQIEMTEDDGNIVVSAELPGMGDKDVEVLVEDQTLILRGERRIEQQDNPRRVSERYYGRFERRVPLDAEVVPDQAKAAFSDGVLTVTLPKNPQSRGNAIRVPVAQAA</sequence>
<dbReference type="Gene3D" id="2.60.40.790">
    <property type="match status" value="1"/>
</dbReference>
<dbReference type="PANTHER" id="PTHR46733:SF4">
    <property type="entry name" value="HEAT SHOCK PROTEIN 21, CHLOROPLASTIC"/>
    <property type="match status" value="1"/>
</dbReference>
<evidence type="ECO:0000256" key="1">
    <source>
        <dbReference type="ARBA" id="ARBA00023016"/>
    </source>
</evidence>
<accession>A0ABV9NKD0</accession>
<protein>
    <submittedName>
        <fullName evidence="5">Hsp20/alpha crystallin family protein</fullName>
    </submittedName>
</protein>
<dbReference type="InterPro" id="IPR002068">
    <property type="entry name" value="A-crystallin/Hsp20_dom"/>
</dbReference>
<gene>
    <name evidence="5" type="ORF">ACFO3Q_05705</name>
</gene>
<organism evidence="5 6">
    <name type="scientific">Coralloluteibacterium thermophilum</name>
    <dbReference type="NCBI Taxonomy" id="2707049"/>
    <lineage>
        <taxon>Bacteria</taxon>
        <taxon>Pseudomonadati</taxon>
        <taxon>Pseudomonadota</taxon>
        <taxon>Gammaproteobacteria</taxon>
        <taxon>Lysobacterales</taxon>
        <taxon>Lysobacteraceae</taxon>
        <taxon>Coralloluteibacterium</taxon>
    </lineage>
</organism>
<comment type="similarity">
    <text evidence="2 3">Belongs to the small heat shock protein (HSP20) family.</text>
</comment>
<name>A0ABV9NKD0_9GAMM</name>
<reference evidence="6" key="1">
    <citation type="journal article" date="2019" name="Int. J. Syst. Evol. Microbiol.">
        <title>The Global Catalogue of Microorganisms (GCM) 10K type strain sequencing project: providing services to taxonomists for standard genome sequencing and annotation.</title>
        <authorList>
            <consortium name="The Broad Institute Genomics Platform"/>
            <consortium name="The Broad Institute Genome Sequencing Center for Infectious Disease"/>
            <person name="Wu L."/>
            <person name="Ma J."/>
        </authorList>
    </citation>
    <scope>NUCLEOTIDE SEQUENCE [LARGE SCALE GENOMIC DNA]</scope>
    <source>
        <strain evidence="6">CGMCC 1.13574</strain>
    </source>
</reference>
<proteinExistence type="inferred from homology"/>
<keyword evidence="6" id="KW-1185">Reference proteome</keyword>
<dbReference type="PROSITE" id="PS01031">
    <property type="entry name" value="SHSP"/>
    <property type="match status" value="1"/>
</dbReference>
<evidence type="ECO:0000313" key="5">
    <source>
        <dbReference type="EMBL" id="MFC4727661.1"/>
    </source>
</evidence>
<keyword evidence="1" id="KW-0346">Stress response</keyword>